<feature type="region of interest" description="Disordered" evidence="1">
    <location>
        <begin position="531"/>
        <end position="574"/>
    </location>
</feature>
<dbReference type="GO" id="GO:0019902">
    <property type="term" value="F:phosphatase binding"/>
    <property type="evidence" value="ECO:0007669"/>
    <property type="project" value="TreeGrafter"/>
</dbReference>
<feature type="region of interest" description="Disordered" evidence="1">
    <location>
        <begin position="1015"/>
        <end position="1035"/>
    </location>
</feature>
<evidence type="ECO:0000256" key="1">
    <source>
        <dbReference type="SAM" id="MobiDB-lite"/>
    </source>
</evidence>
<dbReference type="PANTHER" id="PTHR22028:SF4">
    <property type="entry name" value="PROTEIN SFI1 HOMOLOG"/>
    <property type="match status" value="1"/>
</dbReference>
<dbReference type="PANTHER" id="PTHR22028">
    <property type="entry name" value="SFI1 SPINDLE BODY DOMAIN-CONTAINING PROTEIN-RELATED"/>
    <property type="match status" value="1"/>
</dbReference>
<reference evidence="2" key="2">
    <citation type="submission" date="2025-09" db="UniProtKB">
        <authorList>
            <consortium name="Ensembl"/>
        </authorList>
    </citation>
    <scope>IDENTIFICATION</scope>
</reference>
<dbReference type="GeneTree" id="ENSGT00940000166668"/>
<sequence>MLFFQTPHRGATVVCSRFLPIMEKQHRLQKRKLHSVRFSVDTKGCAVQSSSVPKRVGYSWDKCGRIYELRIRHLARKFLKIWRQNTFGRILPHKAKCHYDSVLLRKSFEGWKEEWWASGREWSLSVRAECHYRYYLFFMTFRRWQTFMSLQVEKKSKMHKAQAFADRRQVRQIWDKWELFIQMRRLKSKALQIAREQHRRTILQSAWCLWQARLQEHRNISTMEDQTLKHGAVNIQSRIEKESKASLHFHNRMQKKSLNEWQGFVSRRQHKKALQAIAHVHLMRLSWRVWRSEWHRKQGKEERLQGTEQQASRLSQCRVPQRWKAYVIRRKEKADRGQIASQHYHHRLQRAVFQGLSQNVSKNRAKGLNKNTAVQHHNQTVQNKHWRLWKDKLEEAEDKTLQALTDMARKNYRTYLLSRTFDHWRRKLAQQRHIQELEWRAEVWFAEHCLAHYFNSWCEYILQRRAKKDRSQKADIYDKRRLCTWVLGTWRERSDQHKDEMLLLRIAILHEEQSRVQRAWVRWRQRTEEQKREEKGKQQAQGDHYQERLPHTSLAKKKDISPRLQASTNEQQAGHQDDLHCMRWALDSWKKFVQRQKFQRCHEKEIAKHSFVAWKLQYRLEMSEPTERALWHWALTLQAKALYGWRLWVTEKRRKKVEALKPAQTWREETKCAMSDHHQKRKAFNRAESSFNPGELLQRERVGTEKARKHYDSNLLSKALRAWKKHHHTCLKYKVMKRQGILLLRLKMYQTYFVLWRRKFLLKVKVSVQTEQALWHWALTLQAKVLYAWRLWVTAQRQKKTEAWEAAQVDKDESQSAVATYSKHMNSIWGLAEPGMQRDEERQSLCIQRMVKCCAMKWKQRALCKPPKTTVTFPCPDLKSGKCDTDDSELMHPLVRRQPRRCEELFAPSLKALPYDGCQTSAGVDAQLGQRISSSETDLALSSSSTHHPSFPFNTACLSGDVRHGSPQKSPASILDPPQTLRELLLPPAAFMSTENKTGRANICGPIAERSLEHFSTPSDIHSRESNGESANDATSSLMKELMSIQQDMNSFQQDRKQLRSAHKNIICHAFLFSCTSLFTGGFLAAQALAENERRFAELATD</sequence>
<feature type="compositionally biased region" description="Polar residues" evidence="1">
    <location>
        <begin position="564"/>
        <end position="574"/>
    </location>
</feature>
<dbReference type="OMA" id="RCENNEE"/>
<accession>A0A3Q3E6A3</accession>
<dbReference type="InterPro" id="IPR052270">
    <property type="entry name" value="CACF_protein"/>
</dbReference>
<feature type="compositionally biased region" description="Basic and acidic residues" evidence="1">
    <location>
        <begin position="544"/>
        <end position="561"/>
    </location>
</feature>
<dbReference type="STRING" id="109280.ENSHCOP00000026511"/>
<keyword evidence="3" id="KW-1185">Reference proteome</keyword>
<reference evidence="2" key="1">
    <citation type="submission" date="2025-08" db="UniProtKB">
        <authorList>
            <consortium name="Ensembl"/>
        </authorList>
    </citation>
    <scope>IDENTIFICATION</scope>
</reference>
<dbReference type="AlphaFoldDB" id="A0A3Q3E6A3"/>
<dbReference type="Ensembl" id="ENSHCOT00000021755.1">
    <property type="protein sequence ID" value="ENSHCOP00000026511.1"/>
    <property type="gene ID" value="ENSHCOG00000017516.1"/>
</dbReference>
<evidence type="ECO:0000313" key="2">
    <source>
        <dbReference type="Ensembl" id="ENSHCOP00000026511.1"/>
    </source>
</evidence>
<dbReference type="Proteomes" id="UP000264820">
    <property type="component" value="Unplaced"/>
</dbReference>
<proteinExistence type="predicted"/>
<organism evidence="2 3">
    <name type="scientific">Hippocampus comes</name>
    <name type="common">Tiger tail seahorse</name>
    <dbReference type="NCBI Taxonomy" id="109280"/>
    <lineage>
        <taxon>Eukaryota</taxon>
        <taxon>Metazoa</taxon>
        <taxon>Chordata</taxon>
        <taxon>Craniata</taxon>
        <taxon>Vertebrata</taxon>
        <taxon>Euteleostomi</taxon>
        <taxon>Actinopterygii</taxon>
        <taxon>Neopterygii</taxon>
        <taxon>Teleostei</taxon>
        <taxon>Neoteleostei</taxon>
        <taxon>Acanthomorphata</taxon>
        <taxon>Syngnathiaria</taxon>
        <taxon>Syngnathiformes</taxon>
        <taxon>Syngnathoidei</taxon>
        <taxon>Syngnathidae</taxon>
        <taxon>Hippocampus</taxon>
    </lineage>
</organism>
<protein>
    <submittedName>
        <fullName evidence="2">SFI1 centrin binding protein</fullName>
    </submittedName>
</protein>
<name>A0A3Q3E6A3_HIPCM</name>
<evidence type="ECO:0000313" key="3">
    <source>
        <dbReference type="Proteomes" id="UP000264820"/>
    </source>
</evidence>